<dbReference type="GO" id="GO:0005886">
    <property type="term" value="C:plasma membrane"/>
    <property type="evidence" value="ECO:0007669"/>
    <property type="project" value="TreeGrafter"/>
</dbReference>
<dbReference type="GO" id="GO:0015280">
    <property type="term" value="F:ligand-gated sodium channel activity"/>
    <property type="evidence" value="ECO:0007669"/>
    <property type="project" value="TreeGrafter"/>
</dbReference>
<evidence type="ECO:0000256" key="6">
    <source>
        <dbReference type="ARBA" id="ARBA00022989"/>
    </source>
</evidence>
<dbReference type="Gene3D" id="1.10.287.770">
    <property type="entry name" value="YojJ-like"/>
    <property type="match status" value="1"/>
</dbReference>
<proteinExistence type="inferred from homology"/>
<keyword evidence="7" id="KW-0915">Sodium</keyword>
<dbReference type="EMBL" id="JABDTM020007232">
    <property type="protein sequence ID" value="KAH0821578.1"/>
    <property type="molecule type" value="Genomic_DNA"/>
</dbReference>
<evidence type="ECO:0000256" key="1">
    <source>
        <dbReference type="ARBA" id="ARBA00004141"/>
    </source>
</evidence>
<comment type="subcellular location">
    <subcellularLocation>
        <location evidence="1">Membrane</location>
        <topology evidence="1">Multi-pass membrane protein</topology>
    </subcellularLocation>
</comment>
<reference evidence="14" key="2">
    <citation type="submission" date="2021-08" db="EMBL/GenBank/DDBJ databases">
        <authorList>
            <person name="Eriksson T."/>
        </authorList>
    </citation>
    <scope>NUCLEOTIDE SEQUENCE</scope>
    <source>
        <strain evidence="14">Stoneville</strain>
        <tissue evidence="14">Whole head</tissue>
    </source>
</reference>
<gene>
    <name evidence="14" type="ORF">GEV33_001213</name>
</gene>
<dbReference type="InterPro" id="IPR001873">
    <property type="entry name" value="ENaC"/>
</dbReference>
<dbReference type="AlphaFoldDB" id="A0A8J6HWV0"/>
<evidence type="ECO:0000256" key="10">
    <source>
        <dbReference type="ARBA" id="ARBA00023201"/>
    </source>
</evidence>
<keyword evidence="11 12" id="KW-0407">Ion channel</keyword>
<comment type="caution">
    <text evidence="14">The sequence shown here is derived from an EMBL/GenBank/DDBJ whole genome shotgun (WGS) entry which is preliminary data.</text>
</comment>
<dbReference type="PANTHER" id="PTHR11690:SF288">
    <property type="entry name" value="AMILORIDE-SENSITIVE NA+ CHANNEL-RELATED"/>
    <property type="match status" value="1"/>
</dbReference>
<organism evidence="14 15">
    <name type="scientific">Tenebrio molitor</name>
    <name type="common">Yellow mealworm beetle</name>
    <dbReference type="NCBI Taxonomy" id="7067"/>
    <lineage>
        <taxon>Eukaryota</taxon>
        <taxon>Metazoa</taxon>
        <taxon>Ecdysozoa</taxon>
        <taxon>Arthropoda</taxon>
        <taxon>Hexapoda</taxon>
        <taxon>Insecta</taxon>
        <taxon>Pterygota</taxon>
        <taxon>Neoptera</taxon>
        <taxon>Endopterygota</taxon>
        <taxon>Coleoptera</taxon>
        <taxon>Polyphaga</taxon>
        <taxon>Cucujiformia</taxon>
        <taxon>Tenebrionidae</taxon>
        <taxon>Tenebrio</taxon>
    </lineage>
</organism>
<evidence type="ECO:0000256" key="12">
    <source>
        <dbReference type="RuleBase" id="RU000679"/>
    </source>
</evidence>
<evidence type="ECO:0000256" key="11">
    <source>
        <dbReference type="ARBA" id="ARBA00023303"/>
    </source>
</evidence>
<protein>
    <submittedName>
        <fullName evidence="14">Uncharacterized protein</fullName>
    </submittedName>
</protein>
<sequence>MTSKNIRYEYMSLICSSSSETNGSYSTFPDKFFDFLDEVRPKFDMLSCTYRDKPLTCDKIFKPVLTEEGVCYTLNMLDRSEIFRNNVVHFRNYHKFNRFSTNWSIENGYTDGVGLSTYPRRALLAGAKNGFSFHLVAFSKDLDYLCKNSYQGYKVSVHPPTSLPIPSQDYFRVPLDQSVVAKIQPVMINTSDSVRAYSKQRRRCYFQSERHLQYFKIYSSVNCDIECLANYTLDVCECVNFYMPRDNTTSICGTEKLECMRDAERDMQLKNLKTKLEKGKAKKKIKSQTECDCLPLCTDLSYDVETSQTDWEWNKWFEAQALESLEGLANFGGLLGLFTGFSVLSMMEIVYFATVRMICNTRLYGHWSGQDS</sequence>
<keyword evidence="9 13" id="KW-0472">Membrane</keyword>
<dbReference type="Proteomes" id="UP000719412">
    <property type="component" value="Unassembled WGS sequence"/>
</dbReference>
<keyword evidence="15" id="KW-1185">Reference proteome</keyword>
<keyword evidence="6 13" id="KW-1133">Transmembrane helix</keyword>
<reference evidence="14" key="1">
    <citation type="journal article" date="2020" name="J Insects Food Feed">
        <title>The yellow mealworm (Tenebrio molitor) genome: a resource for the emerging insects as food and feed industry.</title>
        <authorList>
            <person name="Eriksson T."/>
            <person name="Andere A."/>
            <person name="Kelstrup H."/>
            <person name="Emery V."/>
            <person name="Picard C."/>
        </authorList>
    </citation>
    <scope>NUCLEOTIDE SEQUENCE</scope>
    <source>
        <strain evidence="14">Stoneville</strain>
        <tissue evidence="14">Whole head</tissue>
    </source>
</reference>
<keyword evidence="3 12" id="KW-0813">Transport</keyword>
<accession>A0A8J6HWV0</accession>
<keyword evidence="10 12" id="KW-0739">Sodium transport</keyword>
<evidence type="ECO:0000256" key="9">
    <source>
        <dbReference type="ARBA" id="ARBA00023136"/>
    </source>
</evidence>
<evidence type="ECO:0000256" key="4">
    <source>
        <dbReference type="ARBA" id="ARBA00022461"/>
    </source>
</evidence>
<dbReference type="Pfam" id="PF00858">
    <property type="entry name" value="ASC"/>
    <property type="match status" value="2"/>
</dbReference>
<evidence type="ECO:0000313" key="15">
    <source>
        <dbReference type="Proteomes" id="UP000719412"/>
    </source>
</evidence>
<evidence type="ECO:0000256" key="7">
    <source>
        <dbReference type="ARBA" id="ARBA00023053"/>
    </source>
</evidence>
<dbReference type="Gene3D" id="2.60.470.10">
    <property type="entry name" value="Acid-sensing ion channels like domains"/>
    <property type="match status" value="1"/>
</dbReference>
<keyword evidence="4 12" id="KW-0894">Sodium channel</keyword>
<feature type="transmembrane region" description="Helical" evidence="13">
    <location>
        <begin position="331"/>
        <end position="353"/>
    </location>
</feature>
<evidence type="ECO:0000256" key="2">
    <source>
        <dbReference type="ARBA" id="ARBA00007193"/>
    </source>
</evidence>
<keyword evidence="5 12" id="KW-0812">Transmembrane</keyword>
<evidence type="ECO:0000256" key="13">
    <source>
        <dbReference type="SAM" id="Phobius"/>
    </source>
</evidence>
<name>A0A8J6HWV0_TENMO</name>
<evidence type="ECO:0000256" key="3">
    <source>
        <dbReference type="ARBA" id="ARBA00022448"/>
    </source>
</evidence>
<evidence type="ECO:0000256" key="5">
    <source>
        <dbReference type="ARBA" id="ARBA00022692"/>
    </source>
</evidence>
<comment type="similarity">
    <text evidence="2 12">Belongs to the amiloride-sensitive sodium channel (TC 1.A.6) family.</text>
</comment>
<evidence type="ECO:0000256" key="8">
    <source>
        <dbReference type="ARBA" id="ARBA00023065"/>
    </source>
</evidence>
<dbReference type="PANTHER" id="PTHR11690">
    <property type="entry name" value="AMILORIDE-SENSITIVE SODIUM CHANNEL-RELATED"/>
    <property type="match status" value="1"/>
</dbReference>
<evidence type="ECO:0000313" key="14">
    <source>
        <dbReference type="EMBL" id="KAH0821578.1"/>
    </source>
</evidence>
<keyword evidence="8 12" id="KW-0406">Ion transport</keyword>